<organism evidence="2 3">
    <name type="scientific">Rotaria sordida</name>
    <dbReference type="NCBI Taxonomy" id="392033"/>
    <lineage>
        <taxon>Eukaryota</taxon>
        <taxon>Metazoa</taxon>
        <taxon>Spiralia</taxon>
        <taxon>Gnathifera</taxon>
        <taxon>Rotifera</taxon>
        <taxon>Eurotatoria</taxon>
        <taxon>Bdelloidea</taxon>
        <taxon>Philodinida</taxon>
        <taxon>Philodinidae</taxon>
        <taxon>Rotaria</taxon>
    </lineage>
</organism>
<evidence type="ECO:0000313" key="3">
    <source>
        <dbReference type="Proteomes" id="UP000663870"/>
    </source>
</evidence>
<dbReference type="EMBL" id="CAJNOL010001870">
    <property type="protein sequence ID" value="CAF1431147.1"/>
    <property type="molecule type" value="Genomic_DNA"/>
</dbReference>
<evidence type="ECO:0000313" key="2">
    <source>
        <dbReference type="EMBL" id="CAF1431147.1"/>
    </source>
</evidence>
<keyword evidence="3" id="KW-1185">Reference proteome</keyword>
<protein>
    <submittedName>
        <fullName evidence="2">Uncharacterized protein</fullName>
    </submittedName>
</protein>
<reference evidence="2" key="1">
    <citation type="submission" date="2021-02" db="EMBL/GenBank/DDBJ databases">
        <authorList>
            <person name="Nowell W R."/>
        </authorList>
    </citation>
    <scope>NUCLEOTIDE SEQUENCE</scope>
</reference>
<gene>
    <name evidence="2" type="ORF">JXQ802_LOCUS36443</name>
    <name evidence="1" type="ORF">PYM288_LOCUS23400</name>
</gene>
<sequence length="147" mass="17065">MDFLLILIRTLWLQNSHNVKIILTSATIDVEKLAHFFRQVINGQILLVYQFNVGDRLFDVQEMYLEHIQNYGLINLKLTKARLSREAINLAVNLMKSFDNEDSMAGWDHTKNLPIKCVTVLVFLLGLLEIQTVYETLRFPRGKPDSM</sequence>
<comment type="caution">
    <text evidence="2">The sequence shown here is derived from an EMBL/GenBank/DDBJ whole genome shotgun (WGS) entry which is preliminary data.</text>
</comment>
<dbReference type="EMBL" id="CAJNOH010001081">
    <property type="protein sequence ID" value="CAF1173478.1"/>
    <property type="molecule type" value="Genomic_DNA"/>
</dbReference>
<name>A0A815N1N4_9BILA</name>
<dbReference type="Proteomes" id="UP000663870">
    <property type="component" value="Unassembled WGS sequence"/>
</dbReference>
<dbReference type="Gene3D" id="3.40.50.300">
    <property type="entry name" value="P-loop containing nucleotide triphosphate hydrolases"/>
    <property type="match status" value="1"/>
</dbReference>
<dbReference type="AlphaFoldDB" id="A0A815N1N4"/>
<dbReference type="InterPro" id="IPR027417">
    <property type="entry name" value="P-loop_NTPase"/>
</dbReference>
<evidence type="ECO:0000313" key="1">
    <source>
        <dbReference type="EMBL" id="CAF1173478.1"/>
    </source>
</evidence>
<dbReference type="Proteomes" id="UP000663854">
    <property type="component" value="Unassembled WGS sequence"/>
</dbReference>
<proteinExistence type="predicted"/>
<accession>A0A815N1N4</accession>